<dbReference type="Pfam" id="PF00130">
    <property type="entry name" value="C1_1"/>
    <property type="match status" value="1"/>
</dbReference>
<dbReference type="SUPFAM" id="SSF57889">
    <property type="entry name" value="Cysteine-rich domain"/>
    <property type="match status" value="1"/>
</dbReference>
<evidence type="ECO:0000256" key="1">
    <source>
        <dbReference type="ARBA" id="ARBA00022723"/>
    </source>
</evidence>
<evidence type="ECO:0000313" key="5">
    <source>
        <dbReference type="Proteomes" id="UP000728032"/>
    </source>
</evidence>
<dbReference type="EMBL" id="OC915260">
    <property type="protein sequence ID" value="CAD7639540.1"/>
    <property type="molecule type" value="Genomic_DNA"/>
</dbReference>
<dbReference type="AlphaFoldDB" id="A0A7R9LFR1"/>
<sequence>MEAQEVEDYHKLSERKGAIRRRVYRVNGHKFRPTRVGQPTKCCHCREFIWSSGVKLMGYQCQVCSSMVHKRCHELVITKCVDCMDVNPVVINNG</sequence>
<reference evidence="4" key="1">
    <citation type="submission" date="2020-11" db="EMBL/GenBank/DDBJ databases">
        <authorList>
            <person name="Tran Van P."/>
        </authorList>
    </citation>
    <scope>NUCLEOTIDE SEQUENCE</scope>
</reference>
<dbReference type="InterPro" id="IPR020454">
    <property type="entry name" value="DAG/PE-bd"/>
</dbReference>
<evidence type="ECO:0000256" key="2">
    <source>
        <dbReference type="ARBA" id="ARBA00022833"/>
    </source>
</evidence>
<dbReference type="OrthoDB" id="63267at2759"/>
<dbReference type="InterPro" id="IPR046349">
    <property type="entry name" value="C1-like_sf"/>
</dbReference>
<dbReference type="Proteomes" id="UP000728032">
    <property type="component" value="Unassembled WGS sequence"/>
</dbReference>
<name>A0A7R9LFR1_9ACAR</name>
<evidence type="ECO:0000259" key="3">
    <source>
        <dbReference type="PROSITE" id="PS50081"/>
    </source>
</evidence>
<accession>A0A7R9LFR1</accession>
<dbReference type="EMBL" id="CAJPVJ010000435">
    <property type="protein sequence ID" value="CAG2162448.1"/>
    <property type="molecule type" value="Genomic_DNA"/>
</dbReference>
<evidence type="ECO:0000313" key="4">
    <source>
        <dbReference type="EMBL" id="CAD7639540.1"/>
    </source>
</evidence>
<organism evidence="4">
    <name type="scientific">Oppiella nova</name>
    <dbReference type="NCBI Taxonomy" id="334625"/>
    <lineage>
        <taxon>Eukaryota</taxon>
        <taxon>Metazoa</taxon>
        <taxon>Ecdysozoa</taxon>
        <taxon>Arthropoda</taxon>
        <taxon>Chelicerata</taxon>
        <taxon>Arachnida</taxon>
        <taxon>Acari</taxon>
        <taxon>Acariformes</taxon>
        <taxon>Sarcoptiformes</taxon>
        <taxon>Oribatida</taxon>
        <taxon>Brachypylina</taxon>
        <taxon>Oppioidea</taxon>
        <taxon>Oppiidae</taxon>
        <taxon>Oppiella</taxon>
    </lineage>
</organism>
<keyword evidence="2" id="KW-0862">Zinc</keyword>
<feature type="domain" description="Phorbol-ester/DAG-type" evidence="3">
    <location>
        <begin position="28"/>
        <end position="80"/>
    </location>
</feature>
<dbReference type="GO" id="GO:0046872">
    <property type="term" value="F:metal ion binding"/>
    <property type="evidence" value="ECO:0007669"/>
    <property type="project" value="UniProtKB-KW"/>
</dbReference>
<keyword evidence="1" id="KW-0479">Metal-binding</keyword>
<dbReference type="Gene3D" id="3.30.60.20">
    <property type="match status" value="1"/>
</dbReference>
<proteinExistence type="predicted"/>
<dbReference type="PROSITE" id="PS50081">
    <property type="entry name" value="ZF_DAG_PE_2"/>
    <property type="match status" value="1"/>
</dbReference>
<protein>
    <recommendedName>
        <fullName evidence="3">Phorbol-ester/DAG-type domain-containing protein</fullName>
    </recommendedName>
</protein>
<gene>
    <name evidence="4" type="ORF">ONB1V03_LOCUS2041</name>
</gene>
<dbReference type="InterPro" id="IPR002219">
    <property type="entry name" value="PKC_DAG/PE"/>
</dbReference>
<dbReference type="PRINTS" id="PR00008">
    <property type="entry name" value="DAGPEDOMAIN"/>
</dbReference>
<dbReference type="SMART" id="SM00109">
    <property type="entry name" value="C1"/>
    <property type="match status" value="1"/>
</dbReference>
<keyword evidence="5" id="KW-1185">Reference proteome</keyword>